<gene>
    <name evidence="1" type="ORF">Pla52n_08460</name>
</gene>
<organism evidence="1 2">
    <name type="scientific">Stieleria varia</name>
    <dbReference type="NCBI Taxonomy" id="2528005"/>
    <lineage>
        <taxon>Bacteria</taxon>
        <taxon>Pseudomonadati</taxon>
        <taxon>Planctomycetota</taxon>
        <taxon>Planctomycetia</taxon>
        <taxon>Pirellulales</taxon>
        <taxon>Pirellulaceae</taxon>
        <taxon>Stieleria</taxon>
    </lineage>
</organism>
<dbReference type="OrthoDB" id="5180856at2"/>
<dbReference type="Gene3D" id="3.90.550.10">
    <property type="entry name" value="Spore Coat Polysaccharide Biosynthesis Protein SpsA, Chain A"/>
    <property type="match status" value="1"/>
</dbReference>
<dbReference type="AlphaFoldDB" id="A0A5C6BCR5"/>
<reference evidence="1 2" key="1">
    <citation type="submission" date="2019-02" db="EMBL/GenBank/DDBJ databases">
        <title>Deep-cultivation of Planctomycetes and their phenomic and genomic characterization uncovers novel biology.</title>
        <authorList>
            <person name="Wiegand S."/>
            <person name="Jogler M."/>
            <person name="Boedeker C."/>
            <person name="Pinto D."/>
            <person name="Vollmers J."/>
            <person name="Rivas-Marin E."/>
            <person name="Kohn T."/>
            <person name="Peeters S.H."/>
            <person name="Heuer A."/>
            <person name="Rast P."/>
            <person name="Oberbeckmann S."/>
            <person name="Bunk B."/>
            <person name="Jeske O."/>
            <person name="Meyerdierks A."/>
            <person name="Storesund J.E."/>
            <person name="Kallscheuer N."/>
            <person name="Luecker S."/>
            <person name="Lage O.M."/>
            <person name="Pohl T."/>
            <person name="Merkel B.J."/>
            <person name="Hornburger P."/>
            <person name="Mueller R.-W."/>
            <person name="Bruemmer F."/>
            <person name="Labrenz M."/>
            <person name="Spormann A.M."/>
            <person name="Op Den Camp H."/>
            <person name="Overmann J."/>
            <person name="Amann R."/>
            <person name="Jetten M.S.M."/>
            <person name="Mascher T."/>
            <person name="Medema M.H."/>
            <person name="Devos D.P."/>
            <person name="Kaster A.-K."/>
            <person name="Ovreas L."/>
            <person name="Rohde M."/>
            <person name="Galperin M.Y."/>
            <person name="Jogler C."/>
        </authorList>
    </citation>
    <scope>NUCLEOTIDE SEQUENCE [LARGE SCALE GENOMIC DNA]</scope>
    <source>
        <strain evidence="1 2">Pla52n</strain>
    </source>
</reference>
<protein>
    <recommendedName>
        <fullName evidence="3">GNT-I family protein</fullName>
    </recommendedName>
</protein>
<sequence length="318" mass="36541">MVLNRLLCTDALMNDLAVVFLTFNRPDSAARALRHIRLAQPEHLFFVSDGARDDRPDEESLVRETRALVDTVDWPCRVHRIFAQQNMGCAQRVSSAVTKALETVDRVVVLEDDCVPDPTFFGYCQTLLDRYADDQRVMSITGNNFQLGRSRTECSYYFSKYAHCWGWATWRRAWQHFDLSLSRWPDIRDSGQLAAICPDPYELEYWTDNFDRVFAGQINSWAFPWNLACWLNHGLVATPNVNLVSNVGCGDDATHTRKRTSVIGLPTQALGSMRHPERVMQNVAADRFVDHWVFSGIHRPGPLKRLRRRLGITRRRAA</sequence>
<dbReference type="InterPro" id="IPR029044">
    <property type="entry name" value="Nucleotide-diphossugar_trans"/>
</dbReference>
<evidence type="ECO:0008006" key="3">
    <source>
        <dbReference type="Google" id="ProtNLM"/>
    </source>
</evidence>
<proteinExistence type="predicted"/>
<name>A0A5C6BCR5_9BACT</name>
<dbReference type="Proteomes" id="UP000320176">
    <property type="component" value="Unassembled WGS sequence"/>
</dbReference>
<evidence type="ECO:0000313" key="1">
    <source>
        <dbReference type="EMBL" id="TWU08264.1"/>
    </source>
</evidence>
<keyword evidence="2" id="KW-1185">Reference proteome</keyword>
<accession>A0A5C6BCR5</accession>
<dbReference type="RefSeq" id="WP_146518340.1">
    <property type="nucleotide sequence ID" value="NZ_CP151726.1"/>
</dbReference>
<comment type="caution">
    <text evidence="1">The sequence shown here is derived from an EMBL/GenBank/DDBJ whole genome shotgun (WGS) entry which is preliminary data.</text>
</comment>
<evidence type="ECO:0000313" key="2">
    <source>
        <dbReference type="Proteomes" id="UP000320176"/>
    </source>
</evidence>
<dbReference type="SUPFAM" id="SSF53448">
    <property type="entry name" value="Nucleotide-diphospho-sugar transferases"/>
    <property type="match status" value="1"/>
</dbReference>
<dbReference type="EMBL" id="SJPN01000001">
    <property type="protein sequence ID" value="TWU08264.1"/>
    <property type="molecule type" value="Genomic_DNA"/>
</dbReference>